<evidence type="ECO:0000256" key="1">
    <source>
        <dbReference type="SAM" id="MobiDB-lite"/>
    </source>
</evidence>
<dbReference type="Proteomes" id="UP000612585">
    <property type="component" value="Unassembled WGS sequence"/>
</dbReference>
<dbReference type="AlphaFoldDB" id="A0A8J3ZIR8"/>
<gene>
    <name evidence="2" type="ORF">Vau01_096690</name>
</gene>
<name>A0A8J3ZIR8_9ACTN</name>
<reference evidence="2" key="1">
    <citation type="submission" date="2021-01" db="EMBL/GenBank/DDBJ databases">
        <title>Whole genome shotgun sequence of Virgisporangium aurantiacum NBRC 16421.</title>
        <authorList>
            <person name="Komaki H."/>
            <person name="Tamura T."/>
        </authorList>
    </citation>
    <scope>NUCLEOTIDE SEQUENCE</scope>
    <source>
        <strain evidence="2">NBRC 16421</strain>
    </source>
</reference>
<accession>A0A8J3ZIR8</accession>
<organism evidence="2 3">
    <name type="scientific">Virgisporangium aurantiacum</name>
    <dbReference type="NCBI Taxonomy" id="175570"/>
    <lineage>
        <taxon>Bacteria</taxon>
        <taxon>Bacillati</taxon>
        <taxon>Actinomycetota</taxon>
        <taxon>Actinomycetes</taxon>
        <taxon>Micromonosporales</taxon>
        <taxon>Micromonosporaceae</taxon>
        <taxon>Virgisporangium</taxon>
    </lineage>
</organism>
<dbReference type="EMBL" id="BOPG01000075">
    <property type="protein sequence ID" value="GIJ62153.1"/>
    <property type="molecule type" value="Genomic_DNA"/>
</dbReference>
<evidence type="ECO:0000313" key="2">
    <source>
        <dbReference type="EMBL" id="GIJ62153.1"/>
    </source>
</evidence>
<comment type="caution">
    <text evidence="2">The sequence shown here is derived from an EMBL/GenBank/DDBJ whole genome shotgun (WGS) entry which is preliminary data.</text>
</comment>
<proteinExistence type="predicted"/>
<evidence type="ECO:0000313" key="3">
    <source>
        <dbReference type="Proteomes" id="UP000612585"/>
    </source>
</evidence>
<feature type="region of interest" description="Disordered" evidence="1">
    <location>
        <begin position="1"/>
        <end position="26"/>
    </location>
</feature>
<keyword evidence="3" id="KW-1185">Reference proteome</keyword>
<sequence length="60" mass="6271">MPKPFRRIAGGNADLGKPVMQRSAAATDTSREYQACGYGGVTGAARVRPGRCNGRVTAAF</sequence>
<protein>
    <submittedName>
        <fullName evidence="2">Uncharacterized protein</fullName>
    </submittedName>
</protein>